<name>A0A5J4V2X1_9EUKA</name>
<accession>A0A5J4V2X1</accession>
<feature type="compositionally biased region" description="Polar residues" evidence="1">
    <location>
        <begin position="170"/>
        <end position="187"/>
    </location>
</feature>
<feature type="region of interest" description="Disordered" evidence="1">
    <location>
        <begin position="129"/>
        <end position="187"/>
    </location>
</feature>
<proteinExistence type="predicted"/>
<evidence type="ECO:0000256" key="1">
    <source>
        <dbReference type="SAM" id="MobiDB-lite"/>
    </source>
</evidence>
<dbReference type="Proteomes" id="UP000324800">
    <property type="component" value="Unassembled WGS sequence"/>
</dbReference>
<dbReference type="AlphaFoldDB" id="A0A5J4V2X1"/>
<protein>
    <submittedName>
        <fullName evidence="2">Uncharacterized protein</fullName>
    </submittedName>
</protein>
<organism evidence="2 3">
    <name type="scientific">Streblomastix strix</name>
    <dbReference type="NCBI Taxonomy" id="222440"/>
    <lineage>
        <taxon>Eukaryota</taxon>
        <taxon>Metamonada</taxon>
        <taxon>Preaxostyla</taxon>
        <taxon>Oxymonadida</taxon>
        <taxon>Streblomastigidae</taxon>
        <taxon>Streblomastix</taxon>
    </lineage>
</organism>
<feature type="compositionally biased region" description="Acidic residues" evidence="1">
    <location>
        <begin position="482"/>
        <end position="494"/>
    </location>
</feature>
<evidence type="ECO:0000313" key="2">
    <source>
        <dbReference type="EMBL" id="KAA6376977.1"/>
    </source>
</evidence>
<evidence type="ECO:0000313" key="3">
    <source>
        <dbReference type="Proteomes" id="UP000324800"/>
    </source>
</evidence>
<feature type="compositionally biased region" description="Low complexity" evidence="1">
    <location>
        <begin position="385"/>
        <end position="405"/>
    </location>
</feature>
<gene>
    <name evidence="2" type="ORF">EZS28_027495</name>
</gene>
<comment type="caution">
    <text evidence="2">The sequence shown here is derived from an EMBL/GenBank/DDBJ whole genome shotgun (WGS) entry which is preliminary data.</text>
</comment>
<dbReference type="EMBL" id="SNRW01010140">
    <property type="protein sequence ID" value="KAA6376977.1"/>
    <property type="molecule type" value="Genomic_DNA"/>
</dbReference>
<feature type="compositionally biased region" description="Polar residues" evidence="1">
    <location>
        <begin position="447"/>
        <end position="466"/>
    </location>
</feature>
<feature type="compositionally biased region" description="Low complexity" evidence="1">
    <location>
        <begin position="152"/>
        <end position="169"/>
    </location>
</feature>
<feature type="region of interest" description="Disordered" evidence="1">
    <location>
        <begin position="447"/>
        <end position="506"/>
    </location>
</feature>
<feature type="region of interest" description="Disordered" evidence="1">
    <location>
        <begin position="381"/>
        <end position="419"/>
    </location>
</feature>
<feature type="non-terminal residue" evidence="2">
    <location>
        <position position="1"/>
    </location>
</feature>
<sequence>LGLKKQEITKEEFESIAQNYAVQYKIQNQHELQNHSKVVLQGFREAYLMMYRTGTLNARLFMEHLFDENFEPCQLFKQKHLARDFNIFQLNKNNPPAINNYLRYKYVSALETMRTVRLRTAFSKLNPLQILESNQPHRRPNSRSPPEYEQHQPNFNIPFPPNQFSSSSQYQTFPTSQSSYNNKEQNSVSSNIEQLESEILGVVNSFPEHIIQFIHSNLERYLPLLTNPSNFIYLFIQQYPGEEHGQHGIDFFKKQVIDAYQKEKKNIFHANQRLVDTKQQQSSSYQNQAELEYEISFDEVSDCQLHYIVSPDVSVNDLQSVIQIEVNSIRSKQPPSSQSILGNILNLFSDQQSQGYQSSQGNMFNSGQGIFNSGGANYSSFPFNSQSSSQSSSSSSSQQQQYQQQTKSPPPFNNSNRAQTNRQMQRDLLLELGAIFDGITGRGIGSQFSESSYDQDNNSSYQQTASIVEEIDEPKKEKEEKQEENEEEKEEEKDKEDQNNKNLGVD</sequence>
<reference evidence="2 3" key="1">
    <citation type="submission" date="2019-03" db="EMBL/GenBank/DDBJ databases">
        <title>Single cell metagenomics reveals metabolic interactions within the superorganism composed of flagellate Streblomastix strix and complex community of Bacteroidetes bacteria on its surface.</title>
        <authorList>
            <person name="Treitli S.C."/>
            <person name="Kolisko M."/>
            <person name="Husnik F."/>
            <person name="Keeling P."/>
            <person name="Hampl V."/>
        </authorList>
    </citation>
    <scope>NUCLEOTIDE SEQUENCE [LARGE SCALE GENOMIC DNA]</scope>
    <source>
        <strain evidence="2">ST1C</strain>
    </source>
</reference>